<organism evidence="2 3">
    <name type="scientific">Candidatus Lloydbacteria bacterium RIFCSPHIGHO2_01_FULL_49_22</name>
    <dbReference type="NCBI Taxonomy" id="1798658"/>
    <lineage>
        <taxon>Bacteria</taxon>
        <taxon>Candidatus Lloydiibacteriota</taxon>
    </lineage>
</organism>
<proteinExistence type="predicted"/>
<feature type="domain" description="Right handed beta helix" evidence="1">
    <location>
        <begin position="118"/>
        <end position="260"/>
    </location>
</feature>
<dbReference type="Proteomes" id="UP000177122">
    <property type="component" value="Unassembled WGS sequence"/>
</dbReference>
<evidence type="ECO:0000313" key="3">
    <source>
        <dbReference type="Proteomes" id="UP000177122"/>
    </source>
</evidence>
<dbReference type="InterPro" id="IPR024079">
    <property type="entry name" value="MetalloPept_cat_dom_sf"/>
</dbReference>
<feature type="domain" description="Right handed beta helix" evidence="1">
    <location>
        <begin position="598"/>
        <end position="693"/>
    </location>
</feature>
<accession>A0A1G2D0N0</accession>
<dbReference type="SMART" id="SM00710">
    <property type="entry name" value="PbH1"/>
    <property type="match status" value="6"/>
</dbReference>
<dbReference type="SUPFAM" id="SSF51126">
    <property type="entry name" value="Pectin lyase-like"/>
    <property type="match status" value="1"/>
</dbReference>
<dbReference type="Gene3D" id="3.40.390.10">
    <property type="entry name" value="Collagenase (Catalytic Domain)"/>
    <property type="match status" value="1"/>
</dbReference>
<dbReference type="EMBL" id="MHLI01000004">
    <property type="protein sequence ID" value="OGZ06318.1"/>
    <property type="molecule type" value="Genomic_DNA"/>
</dbReference>
<dbReference type="InterPro" id="IPR011050">
    <property type="entry name" value="Pectin_lyase_fold/virulence"/>
</dbReference>
<protein>
    <recommendedName>
        <fullName evidence="1">Right handed beta helix domain-containing protein</fullName>
    </recommendedName>
</protein>
<dbReference type="Pfam" id="PF13229">
    <property type="entry name" value="Beta_helix"/>
    <property type="match status" value="2"/>
</dbReference>
<dbReference type="InterPro" id="IPR039448">
    <property type="entry name" value="Beta_helix"/>
</dbReference>
<evidence type="ECO:0000313" key="2">
    <source>
        <dbReference type="EMBL" id="OGZ06318.1"/>
    </source>
</evidence>
<dbReference type="InterPro" id="IPR012334">
    <property type="entry name" value="Pectin_lyas_fold"/>
</dbReference>
<dbReference type="AlphaFoldDB" id="A0A1G2D0N0"/>
<name>A0A1G2D0N0_9BACT</name>
<reference evidence="2 3" key="1">
    <citation type="journal article" date="2016" name="Nat. Commun.">
        <title>Thousands of microbial genomes shed light on interconnected biogeochemical processes in an aquifer system.</title>
        <authorList>
            <person name="Anantharaman K."/>
            <person name="Brown C.T."/>
            <person name="Hug L.A."/>
            <person name="Sharon I."/>
            <person name="Castelle C.J."/>
            <person name="Probst A.J."/>
            <person name="Thomas B.C."/>
            <person name="Singh A."/>
            <person name="Wilkins M.J."/>
            <person name="Karaoz U."/>
            <person name="Brodie E.L."/>
            <person name="Williams K.H."/>
            <person name="Hubbard S.S."/>
            <person name="Banfield J.F."/>
        </authorList>
    </citation>
    <scope>NUCLEOTIDE SEQUENCE [LARGE SCALE GENOMIC DNA]</scope>
</reference>
<dbReference type="GO" id="GO:0008237">
    <property type="term" value="F:metallopeptidase activity"/>
    <property type="evidence" value="ECO:0007669"/>
    <property type="project" value="InterPro"/>
</dbReference>
<gene>
    <name evidence="2" type="ORF">A2845_00770</name>
</gene>
<dbReference type="Gene3D" id="2.160.20.10">
    <property type="entry name" value="Single-stranded right-handed beta-helix, Pectin lyase-like"/>
    <property type="match status" value="1"/>
</dbReference>
<evidence type="ECO:0000259" key="1">
    <source>
        <dbReference type="Pfam" id="PF13229"/>
    </source>
</evidence>
<dbReference type="SUPFAM" id="SSF55486">
    <property type="entry name" value="Metalloproteases ('zincins'), catalytic domain"/>
    <property type="match status" value="1"/>
</dbReference>
<dbReference type="InterPro" id="IPR006626">
    <property type="entry name" value="PbH1"/>
</dbReference>
<comment type="caution">
    <text evidence="2">The sequence shown here is derived from an EMBL/GenBank/DDBJ whole genome shotgun (WGS) entry which is preliminary data.</text>
</comment>
<sequence>MFGIFLLPSLAAADTTISSNITTNQTWTTASSTYIVTTGIAINAGVTLTINPGVIVKFSGIMSGITVNGTLNAQGTALAPIYFTSYKDDTVNGDTNGDATSTTPAGGDWFWFSIPAGGAATIDNAIIRYGGSFNTALFYNNGGNLTLANSEVASSSKYGIWTYSGISTIASSTIDHNASYGIYHTGGTTTVATSTIRDHSTYGFSTQSGTGNLILTNNIFSGNLQGGGLVNLADSANVTHTNNSATGQGKGGMVIYGSPNKAQTWGADPLFPYIISTTTGSVTVSTYAITLNPGAIIKFEGTTAGFAGNSGTFTAAGTTQSPVYFTSIKDDTVGGDTNGNGTGTTPSAGDWDGLMSQNYSNLTLNNTVIRYGGSKMLYANGVNSVINLFNSEVASSSSAGIYSDAGTVNATGTSIHDNRYGYYHGNVQGNSIAHIANAGNTIYRNSTYGIYNNGTALVNAEQVYWPATTTGATMNGPYSTSTNPGGHGDAVLPTYIDFDPWLSTVSGNIATNTTWTASSTYVIDGTLTVNAGTTLTIPAATVVKFANATSKISVSGSLVADSAASSSRIYFTSIKDDAVGGDTNGDGGATSPAAGDWDGIKVNAGGVATLNFISARYGGSGGPMLWNYAGTLDLNNSEIASSSNTGIFHSSGATQLIVRACDIHNNNYGIFVDDSSLVTIGSNNIHGNVVGVNDNTFFGIDIRYNYWGDASGPYNSVYHPTGTGDTIVENAFTLVSPWLDRVHYLYFLNHNLVTSITSGVLDWNWFNGTSTYATAWYAGVNTWNTYGNSVGGVTFATSTTATSSADLLVLDMASSSSDLFYAIYDPFVTPTEIKFNPYYMNTATANIRQMTTTHELGHALGLWHSYINNIMIASPASTTGQVSLGTQDMLDYDYCWVSHNCGI</sequence>